<gene>
    <name evidence="1" type="ORF">ENO04_03065</name>
</gene>
<organism evidence="1">
    <name type="scientific">Fervidicoccus fontis</name>
    <dbReference type="NCBI Taxonomy" id="683846"/>
    <lineage>
        <taxon>Archaea</taxon>
        <taxon>Thermoproteota</taxon>
        <taxon>Thermoprotei</taxon>
        <taxon>Fervidicoccales</taxon>
        <taxon>Fervidicoccaceae</taxon>
        <taxon>Fervidicoccus</taxon>
    </lineage>
</organism>
<sequence>MSESKAMKRLRKKLENEVLWIYICYILTSGEKTTHEIKSVLREKFGIKVSSIKLYSVLYRMEDEGLIKKIETDPIRYSLTSLGDIEYRKALIYLEEKLLLLKNQIGK</sequence>
<comment type="caution">
    <text evidence="1">The sequence shown here is derived from an EMBL/GenBank/DDBJ whole genome shotgun (WGS) entry which is preliminary data.</text>
</comment>
<reference evidence="1" key="1">
    <citation type="journal article" date="2020" name="mSystems">
        <title>Genome- and Community-Level Interaction Insights into Carbon Utilization and Element Cycling Functions of Hydrothermarchaeota in Hydrothermal Sediment.</title>
        <authorList>
            <person name="Zhou Z."/>
            <person name="Liu Y."/>
            <person name="Xu W."/>
            <person name="Pan J."/>
            <person name="Luo Z.H."/>
            <person name="Li M."/>
        </authorList>
    </citation>
    <scope>NUCLEOTIDE SEQUENCE [LARGE SCALE GENOMIC DNA]</scope>
    <source>
        <strain evidence="1">SpSt-123</strain>
    </source>
</reference>
<name>A0A7C1I5H4_9CREN</name>
<accession>A0A7C1I5H4</accession>
<dbReference type="SUPFAM" id="SSF46785">
    <property type="entry name" value="Winged helix' DNA-binding domain"/>
    <property type="match status" value="1"/>
</dbReference>
<dbReference type="AlphaFoldDB" id="A0A7C1I5H4"/>
<dbReference type="InterPro" id="IPR036388">
    <property type="entry name" value="WH-like_DNA-bd_sf"/>
</dbReference>
<protein>
    <submittedName>
        <fullName evidence="1">PadR family transcriptional regulator</fullName>
    </submittedName>
</protein>
<dbReference type="EMBL" id="DSDY01000099">
    <property type="protein sequence ID" value="HDS10588.1"/>
    <property type="molecule type" value="Genomic_DNA"/>
</dbReference>
<dbReference type="Gene3D" id="1.10.10.10">
    <property type="entry name" value="Winged helix-like DNA-binding domain superfamily/Winged helix DNA-binding domain"/>
    <property type="match status" value="1"/>
</dbReference>
<evidence type="ECO:0000313" key="1">
    <source>
        <dbReference type="EMBL" id="HDS10588.1"/>
    </source>
</evidence>
<proteinExistence type="predicted"/>
<dbReference type="InterPro" id="IPR036390">
    <property type="entry name" value="WH_DNA-bd_sf"/>
</dbReference>